<evidence type="ECO:0000313" key="2">
    <source>
        <dbReference type="EMBL" id="KAF5402158.1"/>
    </source>
</evidence>
<dbReference type="SUPFAM" id="SSF51206">
    <property type="entry name" value="cAMP-binding domain-like"/>
    <property type="match status" value="2"/>
</dbReference>
<name>A0A8J4WHF0_9TREM</name>
<dbReference type="InterPro" id="IPR018490">
    <property type="entry name" value="cNMP-bd_dom_sf"/>
</dbReference>
<dbReference type="InterPro" id="IPR014710">
    <property type="entry name" value="RmlC-like_jellyroll"/>
</dbReference>
<dbReference type="PANTHER" id="PTHR23011:SF28">
    <property type="entry name" value="CYCLIC NUCLEOTIDE-BINDING DOMAIN CONTAINING PROTEIN"/>
    <property type="match status" value="1"/>
</dbReference>
<dbReference type="PROSITE" id="PS00888">
    <property type="entry name" value="CNMP_BINDING_1"/>
    <property type="match status" value="1"/>
</dbReference>
<dbReference type="OrthoDB" id="2021138at2759"/>
<dbReference type="PROSITE" id="PS00889">
    <property type="entry name" value="CNMP_BINDING_2"/>
    <property type="match status" value="1"/>
</dbReference>
<evidence type="ECO:0000313" key="3">
    <source>
        <dbReference type="Proteomes" id="UP000748531"/>
    </source>
</evidence>
<dbReference type="InterPro" id="IPR018488">
    <property type="entry name" value="cNMP-bd_CS"/>
</dbReference>
<dbReference type="PROSITE" id="PS50042">
    <property type="entry name" value="CNMP_BINDING_3"/>
    <property type="match status" value="2"/>
</dbReference>
<dbReference type="Proteomes" id="UP000748531">
    <property type="component" value="Unassembled WGS sequence"/>
</dbReference>
<dbReference type="AlphaFoldDB" id="A0A8J4WHF0"/>
<evidence type="ECO:0000259" key="1">
    <source>
        <dbReference type="PROSITE" id="PS50042"/>
    </source>
</evidence>
<reference evidence="2" key="1">
    <citation type="submission" date="2019-05" db="EMBL/GenBank/DDBJ databases">
        <title>Annotation for the trematode Paragonimus heterotremus.</title>
        <authorList>
            <person name="Choi Y.-J."/>
        </authorList>
    </citation>
    <scope>NUCLEOTIDE SEQUENCE</scope>
    <source>
        <strain evidence="2">LC</strain>
    </source>
</reference>
<dbReference type="CDD" id="cd00038">
    <property type="entry name" value="CAP_ED"/>
    <property type="match status" value="1"/>
</dbReference>
<feature type="domain" description="Cyclic nucleotide-binding" evidence="1">
    <location>
        <begin position="38"/>
        <end position="171"/>
    </location>
</feature>
<dbReference type="Gene3D" id="2.60.120.10">
    <property type="entry name" value="Jelly Rolls"/>
    <property type="match status" value="2"/>
</dbReference>
<protein>
    <recommendedName>
        <fullName evidence="1">Cyclic nucleotide-binding domain-containing protein</fullName>
    </recommendedName>
</protein>
<dbReference type="InterPro" id="IPR000595">
    <property type="entry name" value="cNMP-bd_dom"/>
</dbReference>
<dbReference type="EMBL" id="LUCH01001990">
    <property type="protein sequence ID" value="KAF5402158.1"/>
    <property type="molecule type" value="Genomic_DNA"/>
</dbReference>
<feature type="domain" description="Cyclic nucleotide-binding" evidence="1">
    <location>
        <begin position="234"/>
        <end position="276"/>
    </location>
</feature>
<proteinExistence type="predicted"/>
<sequence>MDESVLNSIAAVLNKPPALRLETETKQVADWLKRKVKLLEQVSMEILMTLVKECGSETRLENELIIREGDIGDCMYILLSGSASVHQSCDLDQEREEKFSKFEKPTTPLCDNKIAATERPSFSCAERLGEIISDFNELGPCVGILHSGAIFGEVALIETCRRTASIVAVSETSTALSSTKSTECDQAESGHDVISPGVAVQLVVISRTLYDNTVRSALEQQFRQKMDFVNRVSYFCRLTSRTKKQIVLGLELQTFEFGTHIISSGSPYRGIYFLLR</sequence>
<keyword evidence="3" id="KW-1185">Reference proteome</keyword>
<dbReference type="PANTHER" id="PTHR23011">
    <property type="entry name" value="CYCLIC NUCLEOTIDE-BINDING DOMAIN CONTAINING PROTEIN"/>
    <property type="match status" value="1"/>
</dbReference>
<comment type="caution">
    <text evidence="2">The sequence shown here is derived from an EMBL/GenBank/DDBJ whole genome shotgun (WGS) entry which is preliminary data.</text>
</comment>
<gene>
    <name evidence="2" type="ORF">PHET_04058</name>
</gene>
<organism evidence="2 3">
    <name type="scientific">Paragonimus heterotremus</name>
    <dbReference type="NCBI Taxonomy" id="100268"/>
    <lineage>
        <taxon>Eukaryota</taxon>
        <taxon>Metazoa</taxon>
        <taxon>Spiralia</taxon>
        <taxon>Lophotrochozoa</taxon>
        <taxon>Platyhelminthes</taxon>
        <taxon>Trematoda</taxon>
        <taxon>Digenea</taxon>
        <taxon>Plagiorchiida</taxon>
        <taxon>Troglotremata</taxon>
        <taxon>Troglotrematidae</taxon>
        <taxon>Paragonimus</taxon>
    </lineage>
</organism>
<accession>A0A8J4WHF0</accession>